<accession>A0A8S9QMN4</accession>
<dbReference type="Proteomes" id="UP000712600">
    <property type="component" value="Unassembled WGS sequence"/>
</dbReference>
<feature type="region of interest" description="Disordered" evidence="1">
    <location>
        <begin position="114"/>
        <end position="176"/>
    </location>
</feature>
<name>A0A8S9QMN4_BRACR</name>
<feature type="compositionally biased region" description="Basic and acidic residues" evidence="1">
    <location>
        <begin position="158"/>
        <end position="174"/>
    </location>
</feature>
<evidence type="ECO:0000313" key="3">
    <source>
        <dbReference type="Proteomes" id="UP000712600"/>
    </source>
</evidence>
<organism evidence="2 3">
    <name type="scientific">Brassica cretica</name>
    <name type="common">Mustard</name>
    <dbReference type="NCBI Taxonomy" id="69181"/>
    <lineage>
        <taxon>Eukaryota</taxon>
        <taxon>Viridiplantae</taxon>
        <taxon>Streptophyta</taxon>
        <taxon>Embryophyta</taxon>
        <taxon>Tracheophyta</taxon>
        <taxon>Spermatophyta</taxon>
        <taxon>Magnoliopsida</taxon>
        <taxon>eudicotyledons</taxon>
        <taxon>Gunneridae</taxon>
        <taxon>Pentapetalae</taxon>
        <taxon>rosids</taxon>
        <taxon>malvids</taxon>
        <taxon>Brassicales</taxon>
        <taxon>Brassicaceae</taxon>
        <taxon>Brassiceae</taxon>
        <taxon>Brassica</taxon>
    </lineage>
</organism>
<sequence>MKDLPWFCIFFIVVQAAFKYEPAVYIYLITDRISLYILSMSCRDKQVAKLRKALGMPYDPAVTASEQQRIMARVISAMTTSDVTKSIESLGRDDGGPTAHHSGAGFAELRGFSLPRRRRARQSTPVQAEVDSVETKTRSLSGRAHTRRRSSPELVDGGEDREKPYDFSKTEQQRKLPWKLTLEAKRRGSQRRTTAPPLSEETNPEERLYAPWIYTTDRPPGGKSDVMRGEAATLFTNHDGLGSDLTQI</sequence>
<feature type="region of interest" description="Disordered" evidence="1">
    <location>
        <begin position="184"/>
        <end position="203"/>
    </location>
</feature>
<reference evidence="2" key="1">
    <citation type="submission" date="2019-12" db="EMBL/GenBank/DDBJ databases">
        <title>Genome sequencing and annotation of Brassica cretica.</title>
        <authorList>
            <person name="Studholme D.J."/>
            <person name="Sarris P."/>
        </authorList>
    </citation>
    <scope>NUCLEOTIDE SEQUENCE</scope>
    <source>
        <strain evidence="2">PFS-109/04</strain>
        <tissue evidence="2">Leaf</tissue>
    </source>
</reference>
<dbReference type="EMBL" id="QGKX02000996">
    <property type="protein sequence ID" value="KAF3553017.1"/>
    <property type="molecule type" value="Genomic_DNA"/>
</dbReference>
<gene>
    <name evidence="2" type="ORF">F2Q69_00010338</name>
</gene>
<evidence type="ECO:0000256" key="1">
    <source>
        <dbReference type="SAM" id="MobiDB-lite"/>
    </source>
</evidence>
<evidence type="ECO:0000313" key="2">
    <source>
        <dbReference type="EMBL" id="KAF3553017.1"/>
    </source>
</evidence>
<proteinExistence type="predicted"/>
<comment type="caution">
    <text evidence="2">The sequence shown here is derived from an EMBL/GenBank/DDBJ whole genome shotgun (WGS) entry which is preliminary data.</text>
</comment>
<dbReference type="AlphaFoldDB" id="A0A8S9QMN4"/>
<protein>
    <submittedName>
        <fullName evidence="2">Uncharacterized protein</fullName>
    </submittedName>
</protein>